<dbReference type="AlphaFoldDB" id="A0AAX3HIY2"/>
<dbReference type="EMBL" id="CAAKHA010000005">
    <property type="protein sequence ID" value="VIJ01994.1"/>
    <property type="molecule type" value="Genomic_DNA"/>
</dbReference>
<dbReference type="Proteomes" id="UP000508034">
    <property type="component" value="Unassembled WGS sequence"/>
</dbReference>
<evidence type="ECO:0000313" key="2">
    <source>
        <dbReference type="Proteomes" id="UP000508034"/>
    </source>
</evidence>
<proteinExistence type="predicted"/>
<dbReference type="RefSeq" id="WP_000469287.1">
    <property type="nucleotide sequence ID" value="NZ_CAAKHA010000005.1"/>
</dbReference>
<comment type="caution">
    <text evidence="1">The sequence shown here is derived from an EMBL/GenBank/DDBJ whole genome shotgun (WGS) entry which is preliminary data.</text>
</comment>
<organism evidence="1 2">
    <name type="scientific">Bacillus thuringiensis subsp. israelensis</name>
    <dbReference type="NCBI Taxonomy" id="1430"/>
    <lineage>
        <taxon>Bacteria</taxon>
        <taxon>Bacillati</taxon>
        <taxon>Bacillota</taxon>
        <taxon>Bacilli</taxon>
        <taxon>Bacillales</taxon>
        <taxon>Bacillaceae</taxon>
        <taxon>Bacillus</taxon>
        <taxon>Bacillus cereus group</taxon>
    </lineage>
</organism>
<sequence>MFIDEDFKNMTKEEREAAIEYMESYLDDIAVSNGDYRIEDEEIIIED</sequence>
<gene>
    <name evidence="1" type="ORF">BTAR23_AR23_00298</name>
</gene>
<accession>A0AAX3HIY2</accession>
<evidence type="ECO:0000313" key="1">
    <source>
        <dbReference type="EMBL" id="VIJ01994.1"/>
    </source>
</evidence>
<name>A0AAX3HIY2_BACTI</name>
<protein>
    <submittedName>
        <fullName evidence="1">Uncharacterized protein</fullName>
    </submittedName>
</protein>
<reference evidence="1 2" key="1">
    <citation type="submission" date="2019-04" db="EMBL/GenBank/DDBJ databases">
        <authorList>
            <person name="Patino-Navarrete R."/>
            <person name="Patino Navarrete R."/>
        </authorList>
    </citation>
    <scope>NUCLEOTIDE SEQUENCE [LARGE SCALE GENOMIC DNA]</scope>
    <source>
        <strain evidence="1">Bacillus thuringiensis strain AR23</strain>
    </source>
</reference>